<feature type="region of interest" description="Disordered" evidence="1">
    <location>
        <begin position="1"/>
        <end position="25"/>
    </location>
</feature>
<organism evidence="2 3">
    <name type="scientific">Stylosanthes scabra</name>
    <dbReference type="NCBI Taxonomy" id="79078"/>
    <lineage>
        <taxon>Eukaryota</taxon>
        <taxon>Viridiplantae</taxon>
        <taxon>Streptophyta</taxon>
        <taxon>Embryophyta</taxon>
        <taxon>Tracheophyta</taxon>
        <taxon>Spermatophyta</taxon>
        <taxon>Magnoliopsida</taxon>
        <taxon>eudicotyledons</taxon>
        <taxon>Gunneridae</taxon>
        <taxon>Pentapetalae</taxon>
        <taxon>rosids</taxon>
        <taxon>fabids</taxon>
        <taxon>Fabales</taxon>
        <taxon>Fabaceae</taxon>
        <taxon>Papilionoideae</taxon>
        <taxon>50 kb inversion clade</taxon>
        <taxon>dalbergioids sensu lato</taxon>
        <taxon>Dalbergieae</taxon>
        <taxon>Pterocarpus clade</taxon>
        <taxon>Stylosanthes</taxon>
    </lineage>
</organism>
<sequence>MRRANKANRASGTGGSLHTGGSITYPSTAKKMSLGALLRRVRYSCGPTQRKKIGETHKAEMKRLEDERAARIAAWEPAGPHIDEDEIWDRIAGGRKRGWIYGKGKAEEYRRQMEAWKQRYETDVTRLQTTIDTQSAQFDQWKSHVS</sequence>
<comment type="caution">
    <text evidence="2">The sequence shown here is derived from an EMBL/GenBank/DDBJ whole genome shotgun (WGS) entry which is preliminary data.</text>
</comment>
<accession>A0ABU6WFS5</accession>
<evidence type="ECO:0000313" key="3">
    <source>
        <dbReference type="Proteomes" id="UP001341840"/>
    </source>
</evidence>
<reference evidence="2 3" key="1">
    <citation type="journal article" date="2023" name="Plants (Basel)">
        <title>Bridging the Gap: Combining Genomics and Transcriptomics Approaches to Understand Stylosanthes scabra, an Orphan Legume from the Brazilian Caatinga.</title>
        <authorList>
            <person name="Ferreira-Neto J.R.C."/>
            <person name="da Silva M.D."/>
            <person name="Binneck E."/>
            <person name="de Melo N.F."/>
            <person name="da Silva R.H."/>
            <person name="de Melo A.L.T.M."/>
            <person name="Pandolfi V."/>
            <person name="Bustamante F.O."/>
            <person name="Brasileiro-Vidal A.C."/>
            <person name="Benko-Iseppon A.M."/>
        </authorList>
    </citation>
    <scope>NUCLEOTIDE SEQUENCE [LARGE SCALE GENOMIC DNA]</scope>
    <source>
        <tissue evidence="2">Leaves</tissue>
    </source>
</reference>
<protein>
    <submittedName>
        <fullName evidence="2">Uncharacterized protein</fullName>
    </submittedName>
</protein>
<keyword evidence="3" id="KW-1185">Reference proteome</keyword>
<dbReference type="Proteomes" id="UP001341840">
    <property type="component" value="Unassembled WGS sequence"/>
</dbReference>
<dbReference type="EMBL" id="JASCZI010181571">
    <property type="protein sequence ID" value="MED6184622.1"/>
    <property type="molecule type" value="Genomic_DNA"/>
</dbReference>
<name>A0ABU6WFS5_9FABA</name>
<gene>
    <name evidence="2" type="ORF">PIB30_049200</name>
</gene>
<evidence type="ECO:0000313" key="2">
    <source>
        <dbReference type="EMBL" id="MED6184622.1"/>
    </source>
</evidence>
<proteinExistence type="predicted"/>
<evidence type="ECO:0000256" key="1">
    <source>
        <dbReference type="SAM" id="MobiDB-lite"/>
    </source>
</evidence>